<evidence type="ECO:0000259" key="3">
    <source>
        <dbReference type="Pfam" id="PF23041"/>
    </source>
</evidence>
<dbReference type="InterPro" id="IPR055464">
    <property type="entry name" value="DUF7036"/>
</dbReference>
<keyword evidence="2" id="KW-0472">Membrane</keyword>
<keyword evidence="5" id="KW-1185">Reference proteome</keyword>
<dbReference type="STRING" id="1590841.A0A2R6R1C9"/>
<comment type="caution">
    <text evidence="4">The sequence shown here is derived from an EMBL/GenBank/DDBJ whole genome shotgun (WGS) entry which is preliminary data.</text>
</comment>
<proteinExistence type="predicted"/>
<feature type="transmembrane region" description="Helical" evidence="2">
    <location>
        <begin position="45"/>
        <end position="63"/>
    </location>
</feature>
<organism evidence="4 5">
    <name type="scientific">Actinidia chinensis var. chinensis</name>
    <name type="common">Chinese soft-hair kiwi</name>
    <dbReference type="NCBI Taxonomy" id="1590841"/>
    <lineage>
        <taxon>Eukaryota</taxon>
        <taxon>Viridiplantae</taxon>
        <taxon>Streptophyta</taxon>
        <taxon>Embryophyta</taxon>
        <taxon>Tracheophyta</taxon>
        <taxon>Spermatophyta</taxon>
        <taxon>Magnoliopsida</taxon>
        <taxon>eudicotyledons</taxon>
        <taxon>Gunneridae</taxon>
        <taxon>Pentapetalae</taxon>
        <taxon>asterids</taxon>
        <taxon>Ericales</taxon>
        <taxon>Actinidiaceae</taxon>
        <taxon>Actinidia</taxon>
    </lineage>
</organism>
<evidence type="ECO:0000313" key="5">
    <source>
        <dbReference type="Proteomes" id="UP000241394"/>
    </source>
</evidence>
<sequence length="520" mass="56499">MGKVDENQLHLHQQQIRGVRSRTILCDTCSVGLCRIGREFNLKCVVLLIFGLSVLLPAIFWVLPIRSQTGFDAKYAIKIGAKVQASFRLQKSVSELLPHIGRLEYDIYGEIGVPDTKVAILSMHRAATYNWTNVVFGVLSDPIDVPINPVSLSVLRSSLIELFLQQSNLTLTNSTFGQPSLFEILKFPGELTVIPDQSASIWQISQILFNFTLNNSICEIKENLVELKEQLTWGLHLRAYENVYVQITNRNGSTRDPPVTVQAAVMSELGSLLPKRLKQLAQTITGSPANNLGLSNSVFGKVKEISLSSYLNRTIRATPPIPSPGPAPGQNDYGDHSFSPSPNLSPSPSPSPDFQHHLPPCFNCDASSPSDDNPYSPCPENDPHDSLPPISSSPAPSLGGTHSPRPSPRCGSTIPPSPSPTSNSNPTAPSAFPHRSPTSYPPPVDPSPQLSPNASPLPAVSYGSSPRQEKENAKRLASPPIASPSISTSLSSFAIGPSFKEIWLLGFCGLLIFHLLWWSQ</sequence>
<dbReference type="OMA" id="PCPYSHP"/>
<feature type="compositionally biased region" description="Low complexity" evidence="1">
    <location>
        <begin position="387"/>
        <end position="398"/>
    </location>
</feature>
<feature type="region of interest" description="Disordered" evidence="1">
    <location>
        <begin position="317"/>
        <end position="486"/>
    </location>
</feature>
<dbReference type="PANTHER" id="PTHR33826:SF4">
    <property type="entry name" value="F20B24.21"/>
    <property type="match status" value="1"/>
</dbReference>
<evidence type="ECO:0000256" key="2">
    <source>
        <dbReference type="SAM" id="Phobius"/>
    </source>
</evidence>
<dbReference type="Proteomes" id="UP000241394">
    <property type="component" value="Chromosome LG10"/>
</dbReference>
<dbReference type="EMBL" id="NKQK01000010">
    <property type="protein sequence ID" value="PSS19053.1"/>
    <property type="molecule type" value="Genomic_DNA"/>
</dbReference>
<dbReference type="OrthoDB" id="611787at2759"/>
<feature type="domain" description="DUF7036" evidence="3">
    <location>
        <begin position="86"/>
        <end position="177"/>
    </location>
</feature>
<dbReference type="Pfam" id="PF23041">
    <property type="entry name" value="DUF7036"/>
    <property type="match status" value="2"/>
</dbReference>
<dbReference type="Gramene" id="PSS19053">
    <property type="protein sequence ID" value="PSS19053"/>
    <property type="gene ID" value="CEY00_Acc10995"/>
</dbReference>
<keyword evidence="2" id="KW-1133">Transmembrane helix</keyword>
<reference evidence="4 5" key="1">
    <citation type="submission" date="2017-07" db="EMBL/GenBank/DDBJ databases">
        <title>An improved, manually edited Actinidia chinensis var. chinensis (kiwifruit) genome highlights the challenges associated with draft genomes and gene prediction in plants.</title>
        <authorList>
            <person name="Pilkington S."/>
            <person name="Crowhurst R."/>
            <person name="Hilario E."/>
            <person name="Nardozza S."/>
            <person name="Fraser L."/>
            <person name="Peng Y."/>
            <person name="Gunaseelan K."/>
            <person name="Simpson R."/>
            <person name="Tahir J."/>
            <person name="Deroles S."/>
            <person name="Templeton K."/>
            <person name="Luo Z."/>
            <person name="Davy M."/>
            <person name="Cheng C."/>
            <person name="Mcneilage M."/>
            <person name="Scaglione D."/>
            <person name="Liu Y."/>
            <person name="Zhang Q."/>
            <person name="Datson P."/>
            <person name="De Silva N."/>
            <person name="Gardiner S."/>
            <person name="Bassett H."/>
            <person name="Chagne D."/>
            <person name="Mccallum J."/>
            <person name="Dzierzon H."/>
            <person name="Deng C."/>
            <person name="Wang Y.-Y."/>
            <person name="Barron N."/>
            <person name="Manako K."/>
            <person name="Bowen J."/>
            <person name="Foster T."/>
            <person name="Erridge Z."/>
            <person name="Tiffin H."/>
            <person name="Waite C."/>
            <person name="Davies K."/>
            <person name="Grierson E."/>
            <person name="Laing W."/>
            <person name="Kirk R."/>
            <person name="Chen X."/>
            <person name="Wood M."/>
            <person name="Montefiori M."/>
            <person name="Brummell D."/>
            <person name="Schwinn K."/>
            <person name="Catanach A."/>
            <person name="Fullerton C."/>
            <person name="Li D."/>
            <person name="Meiyalaghan S."/>
            <person name="Nieuwenhuizen N."/>
            <person name="Read N."/>
            <person name="Prakash R."/>
            <person name="Hunter D."/>
            <person name="Zhang H."/>
            <person name="Mckenzie M."/>
            <person name="Knabel M."/>
            <person name="Harris A."/>
            <person name="Allan A."/>
            <person name="Chen A."/>
            <person name="Janssen B."/>
            <person name="Plunkett B."/>
            <person name="Dwamena C."/>
            <person name="Voogd C."/>
            <person name="Leif D."/>
            <person name="Lafferty D."/>
            <person name="Souleyre E."/>
            <person name="Varkonyi-Gasic E."/>
            <person name="Gambi F."/>
            <person name="Hanley J."/>
            <person name="Yao J.-L."/>
            <person name="Cheung J."/>
            <person name="David K."/>
            <person name="Warren B."/>
            <person name="Marsh K."/>
            <person name="Snowden K."/>
            <person name="Lin-Wang K."/>
            <person name="Brian L."/>
            <person name="Martinez-Sanchez M."/>
            <person name="Wang M."/>
            <person name="Ileperuma N."/>
            <person name="Macnee N."/>
            <person name="Campin R."/>
            <person name="Mcatee P."/>
            <person name="Drummond R."/>
            <person name="Espley R."/>
            <person name="Ireland H."/>
            <person name="Wu R."/>
            <person name="Atkinson R."/>
            <person name="Karunairetnam S."/>
            <person name="Bulley S."/>
            <person name="Chunkath S."/>
            <person name="Hanley Z."/>
            <person name="Storey R."/>
            <person name="Thrimawithana A."/>
            <person name="Thomson S."/>
            <person name="David C."/>
            <person name="Testolin R."/>
        </authorList>
    </citation>
    <scope>NUCLEOTIDE SEQUENCE [LARGE SCALE GENOMIC DNA]</scope>
    <source>
        <strain evidence="5">cv. Red5</strain>
        <tissue evidence="4">Young leaf</tissue>
    </source>
</reference>
<protein>
    <submittedName>
        <fullName evidence="4">DNA mismatch repair protein like</fullName>
    </submittedName>
</protein>
<accession>A0A2R6R1C9</accession>
<dbReference type="InParanoid" id="A0A2R6R1C9"/>
<reference evidence="5" key="2">
    <citation type="journal article" date="2018" name="BMC Genomics">
        <title>A manually annotated Actinidia chinensis var. chinensis (kiwifruit) genome highlights the challenges associated with draft genomes and gene prediction in plants.</title>
        <authorList>
            <person name="Pilkington S.M."/>
            <person name="Crowhurst R."/>
            <person name="Hilario E."/>
            <person name="Nardozza S."/>
            <person name="Fraser L."/>
            <person name="Peng Y."/>
            <person name="Gunaseelan K."/>
            <person name="Simpson R."/>
            <person name="Tahir J."/>
            <person name="Deroles S.C."/>
            <person name="Templeton K."/>
            <person name="Luo Z."/>
            <person name="Davy M."/>
            <person name="Cheng C."/>
            <person name="McNeilage M."/>
            <person name="Scaglione D."/>
            <person name="Liu Y."/>
            <person name="Zhang Q."/>
            <person name="Datson P."/>
            <person name="De Silva N."/>
            <person name="Gardiner S.E."/>
            <person name="Bassett H."/>
            <person name="Chagne D."/>
            <person name="McCallum J."/>
            <person name="Dzierzon H."/>
            <person name="Deng C."/>
            <person name="Wang Y.Y."/>
            <person name="Barron L."/>
            <person name="Manako K."/>
            <person name="Bowen J."/>
            <person name="Foster T.M."/>
            <person name="Erridge Z.A."/>
            <person name="Tiffin H."/>
            <person name="Waite C.N."/>
            <person name="Davies K.M."/>
            <person name="Grierson E.P."/>
            <person name="Laing W.A."/>
            <person name="Kirk R."/>
            <person name="Chen X."/>
            <person name="Wood M."/>
            <person name="Montefiori M."/>
            <person name="Brummell D.A."/>
            <person name="Schwinn K.E."/>
            <person name="Catanach A."/>
            <person name="Fullerton C."/>
            <person name="Li D."/>
            <person name="Meiyalaghan S."/>
            <person name="Nieuwenhuizen N."/>
            <person name="Read N."/>
            <person name="Prakash R."/>
            <person name="Hunter D."/>
            <person name="Zhang H."/>
            <person name="McKenzie M."/>
            <person name="Knabel M."/>
            <person name="Harris A."/>
            <person name="Allan A.C."/>
            <person name="Gleave A."/>
            <person name="Chen A."/>
            <person name="Janssen B.J."/>
            <person name="Plunkett B."/>
            <person name="Ampomah-Dwamena C."/>
            <person name="Voogd C."/>
            <person name="Leif D."/>
            <person name="Lafferty D."/>
            <person name="Souleyre E.J.F."/>
            <person name="Varkonyi-Gasic E."/>
            <person name="Gambi F."/>
            <person name="Hanley J."/>
            <person name="Yao J.L."/>
            <person name="Cheung J."/>
            <person name="David K.M."/>
            <person name="Warren B."/>
            <person name="Marsh K."/>
            <person name="Snowden K.C."/>
            <person name="Lin-Wang K."/>
            <person name="Brian L."/>
            <person name="Martinez-Sanchez M."/>
            <person name="Wang M."/>
            <person name="Ileperuma N."/>
            <person name="Macnee N."/>
            <person name="Campin R."/>
            <person name="McAtee P."/>
            <person name="Drummond R.S.M."/>
            <person name="Espley R.V."/>
            <person name="Ireland H.S."/>
            <person name="Wu R."/>
            <person name="Atkinson R.G."/>
            <person name="Karunairetnam S."/>
            <person name="Bulley S."/>
            <person name="Chunkath S."/>
            <person name="Hanley Z."/>
            <person name="Storey R."/>
            <person name="Thrimawithana A.H."/>
            <person name="Thomson S."/>
            <person name="David C."/>
            <person name="Testolin R."/>
            <person name="Huang H."/>
            <person name="Hellens R.P."/>
            <person name="Schaffer R.J."/>
        </authorList>
    </citation>
    <scope>NUCLEOTIDE SEQUENCE [LARGE SCALE GENOMIC DNA]</scope>
    <source>
        <strain evidence="5">cv. Red5</strain>
    </source>
</reference>
<keyword evidence="2" id="KW-0812">Transmembrane</keyword>
<dbReference type="PANTHER" id="PTHR33826">
    <property type="entry name" value="F20B24.21"/>
    <property type="match status" value="1"/>
</dbReference>
<gene>
    <name evidence="4" type="ORF">CEY00_Acc10995</name>
</gene>
<feature type="domain" description="DUF7036" evidence="3">
    <location>
        <begin position="210"/>
        <end position="300"/>
    </location>
</feature>
<dbReference type="AlphaFoldDB" id="A0A2R6R1C9"/>
<feature type="compositionally biased region" description="Low complexity" evidence="1">
    <location>
        <begin position="477"/>
        <end position="486"/>
    </location>
</feature>
<feature type="compositionally biased region" description="Low complexity" evidence="1">
    <location>
        <begin position="420"/>
        <end position="431"/>
    </location>
</feature>
<feature type="transmembrane region" description="Helical" evidence="2">
    <location>
        <begin position="502"/>
        <end position="519"/>
    </location>
</feature>
<name>A0A2R6R1C9_ACTCC</name>
<evidence type="ECO:0000256" key="1">
    <source>
        <dbReference type="SAM" id="MobiDB-lite"/>
    </source>
</evidence>
<evidence type="ECO:0000313" key="4">
    <source>
        <dbReference type="EMBL" id="PSS19053.1"/>
    </source>
</evidence>